<keyword evidence="1" id="KW-0812">Transmembrane</keyword>
<reference evidence="2 3" key="1">
    <citation type="submission" date="2014-04" db="EMBL/GenBank/DDBJ databases">
        <authorList>
            <consortium name="DOE Joint Genome Institute"/>
            <person name="Kuo A."/>
            <person name="Zuccaro A."/>
            <person name="Kohler A."/>
            <person name="Nagy L.G."/>
            <person name="Floudas D."/>
            <person name="Copeland A."/>
            <person name="Barry K.W."/>
            <person name="Cichocki N."/>
            <person name="Veneault-Fourrey C."/>
            <person name="LaButti K."/>
            <person name="Lindquist E.A."/>
            <person name="Lipzen A."/>
            <person name="Lundell T."/>
            <person name="Morin E."/>
            <person name="Murat C."/>
            <person name="Sun H."/>
            <person name="Tunlid A."/>
            <person name="Henrissat B."/>
            <person name="Grigoriev I.V."/>
            <person name="Hibbett D.S."/>
            <person name="Martin F."/>
            <person name="Nordberg H.P."/>
            <person name="Cantor M.N."/>
            <person name="Hua S.X."/>
        </authorList>
    </citation>
    <scope>NUCLEOTIDE SEQUENCE [LARGE SCALE GENOMIC DNA]</scope>
    <source>
        <strain evidence="2 3">MAFF 305830</strain>
    </source>
</reference>
<protein>
    <submittedName>
        <fullName evidence="2">Uncharacterized protein</fullName>
    </submittedName>
</protein>
<keyword evidence="1" id="KW-0472">Membrane</keyword>
<evidence type="ECO:0000256" key="1">
    <source>
        <dbReference type="SAM" id="Phobius"/>
    </source>
</evidence>
<gene>
    <name evidence="2" type="ORF">M408DRAFT_330137</name>
</gene>
<reference evidence="3" key="2">
    <citation type="submission" date="2015-01" db="EMBL/GenBank/DDBJ databases">
        <title>Evolutionary Origins and Diversification of the Mycorrhizal Mutualists.</title>
        <authorList>
            <consortium name="DOE Joint Genome Institute"/>
            <consortium name="Mycorrhizal Genomics Consortium"/>
            <person name="Kohler A."/>
            <person name="Kuo A."/>
            <person name="Nagy L.G."/>
            <person name="Floudas D."/>
            <person name="Copeland A."/>
            <person name="Barry K.W."/>
            <person name="Cichocki N."/>
            <person name="Veneault-Fourrey C."/>
            <person name="LaButti K."/>
            <person name="Lindquist E.A."/>
            <person name="Lipzen A."/>
            <person name="Lundell T."/>
            <person name="Morin E."/>
            <person name="Murat C."/>
            <person name="Riley R."/>
            <person name="Ohm R."/>
            <person name="Sun H."/>
            <person name="Tunlid A."/>
            <person name="Henrissat B."/>
            <person name="Grigoriev I.V."/>
            <person name="Hibbett D.S."/>
            <person name="Martin F."/>
        </authorList>
    </citation>
    <scope>NUCLEOTIDE SEQUENCE [LARGE SCALE GENOMIC DNA]</scope>
    <source>
        <strain evidence="3">MAFF 305830</strain>
    </source>
</reference>
<keyword evidence="1" id="KW-1133">Transmembrane helix</keyword>
<feature type="transmembrane region" description="Helical" evidence="1">
    <location>
        <begin position="20"/>
        <end position="42"/>
    </location>
</feature>
<evidence type="ECO:0000313" key="2">
    <source>
        <dbReference type="EMBL" id="KIM27223.1"/>
    </source>
</evidence>
<dbReference type="Proteomes" id="UP000054097">
    <property type="component" value="Unassembled WGS sequence"/>
</dbReference>
<sequence length="51" mass="5874">MQRPCQHTLGHTRQTYGGDWILVSINLVLDISLVDSSITSYWKNTVLRRSL</sequence>
<keyword evidence="3" id="KW-1185">Reference proteome</keyword>
<accession>A0A0C2WLN2</accession>
<name>A0A0C2WLN2_SERVB</name>
<organism evidence="2 3">
    <name type="scientific">Serendipita vermifera MAFF 305830</name>
    <dbReference type="NCBI Taxonomy" id="933852"/>
    <lineage>
        <taxon>Eukaryota</taxon>
        <taxon>Fungi</taxon>
        <taxon>Dikarya</taxon>
        <taxon>Basidiomycota</taxon>
        <taxon>Agaricomycotina</taxon>
        <taxon>Agaricomycetes</taxon>
        <taxon>Sebacinales</taxon>
        <taxon>Serendipitaceae</taxon>
        <taxon>Serendipita</taxon>
    </lineage>
</organism>
<proteinExistence type="predicted"/>
<dbReference type="HOGENOM" id="CLU_3107898_0_0_1"/>
<dbReference type="AlphaFoldDB" id="A0A0C2WLN2"/>
<evidence type="ECO:0000313" key="3">
    <source>
        <dbReference type="Proteomes" id="UP000054097"/>
    </source>
</evidence>
<dbReference type="EMBL" id="KN824300">
    <property type="protein sequence ID" value="KIM27223.1"/>
    <property type="molecule type" value="Genomic_DNA"/>
</dbReference>